<proteinExistence type="predicted"/>
<dbReference type="GO" id="GO:0098609">
    <property type="term" value="P:cell-cell adhesion"/>
    <property type="evidence" value="ECO:0007669"/>
    <property type="project" value="TreeGrafter"/>
</dbReference>
<organism evidence="4 5">
    <name type="scientific">Aldrovandia affinis</name>
    <dbReference type="NCBI Taxonomy" id="143900"/>
    <lineage>
        <taxon>Eukaryota</taxon>
        <taxon>Metazoa</taxon>
        <taxon>Chordata</taxon>
        <taxon>Craniata</taxon>
        <taxon>Vertebrata</taxon>
        <taxon>Euteleostomi</taxon>
        <taxon>Actinopterygii</taxon>
        <taxon>Neopterygii</taxon>
        <taxon>Teleostei</taxon>
        <taxon>Notacanthiformes</taxon>
        <taxon>Halosauridae</taxon>
        <taxon>Aldrovandia</taxon>
    </lineage>
</organism>
<keyword evidence="3" id="KW-0812">Transmembrane</keyword>
<dbReference type="Gene3D" id="6.10.250.2510">
    <property type="match status" value="1"/>
</dbReference>
<evidence type="ECO:0000256" key="1">
    <source>
        <dbReference type="ARBA" id="ARBA00004496"/>
    </source>
</evidence>
<protein>
    <submittedName>
        <fullName evidence="4">Uncharacterized protein</fullName>
    </submittedName>
</protein>
<gene>
    <name evidence="4" type="ORF">AAFF_G00156490</name>
</gene>
<dbReference type="Proteomes" id="UP001221898">
    <property type="component" value="Unassembled WGS sequence"/>
</dbReference>
<evidence type="ECO:0000256" key="3">
    <source>
        <dbReference type="SAM" id="Phobius"/>
    </source>
</evidence>
<dbReference type="GO" id="GO:0005737">
    <property type="term" value="C:cytoplasm"/>
    <property type="evidence" value="ECO:0007669"/>
    <property type="project" value="UniProtKB-SubCell"/>
</dbReference>
<dbReference type="PANTHER" id="PTHR18914">
    <property type="entry name" value="ALPHA CATENIN"/>
    <property type="match status" value="1"/>
</dbReference>
<dbReference type="AlphaFoldDB" id="A0AAD7RR21"/>
<keyword evidence="3" id="KW-0472">Membrane</keyword>
<comment type="caution">
    <text evidence="4">The sequence shown here is derived from an EMBL/GenBank/DDBJ whole genome shotgun (WGS) entry which is preliminary data.</text>
</comment>
<sequence length="103" mass="11505">MADSSCTRDDRRERIVAECNAVRQALQHLLSEYMNNRVGPHAREGAISRPPTVGQLYAAKCQQFLCWSRGKGSEGQCLFTGFLILLVHFKVVMSPTWPLEPAG</sequence>
<reference evidence="4" key="1">
    <citation type="journal article" date="2023" name="Science">
        <title>Genome structures resolve the early diversification of teleost fishes.</title>
        <authorList>
            <person name="Parey E."/>
            <person name="Louis A."/>
            <person name="Montfort J."/>
            <person name="Bouchez O."/>
            <person name="Roques C."/>
            <person name="Iampietro C."/>
            <person name="Lluch J."/>
            <person name="Castinel A."/>
            <person name="Donnadieu C."/>
            <person name="Desvignes T."/>
            <person name="Floi Bucao C."/>
            <person name="Jouanno E."/>
            <person name="Wen M."/>
            <person name="Mejri S."/>
            <person name="Dirks R."/>
            <person name="Jansen H."/>
            <person name="Henkel C."/>
            <person name="Chen W.J."/>
            <person name="Zahm M."/>
            <person name="Cabau C."/>
            <person name="Klopp C."/>
            <person name="Thompson A.W."/>
            <person name="Robinson-Rechavi M."/>
            <person name="Braasch I."/>
            <person name="Lecointre G."/>
            <person name="Bobe J."/>
            <person name="Postlethwait J.H."/>
            <person name="Berthelot C."/>
            <person name="Roest Crollius H."/>
            <person name="Guiguen Y."/>
        </authorList>
    </citation>
    <scope>NUCLEOTIDE SEQUENCE</scope>
    <source>
        <strain evidence="4">NC1722</strain>
    </source>
</reference>
<dbReference type="GO" id="GO:0005912">
    <property type="term" value="C:adherens junction"/>
    <property type="evidence" value="ECO:0007669"/>
    <property type="project" value="TreeGrafter"/>
</dbReference>
<dbReference type="Pfam" id="PF01044">
    <property type="entry name" value="Vinculin"/>
    <property type="match status" value="1"/>
</dbReference>
<keyword evidence="5" id="KW-1185">Reference proteome</keyword>
<keyword evidence="3" id="KW-1133">Transmembrane helix</keyword>
<evidence type="ECO:0000256" key="2">
    <source>
        <dbReference type="ARBA" id="ARBA00022490"/>
    </source>
</evidence>
<dbReference type="GO" id="GO:0008013">
    <property type="term" value="F:beta-catenin binding"/>
    <property type="evidence" value="ECO:0007669"/>
    <property type="project" value="TreeGrafter"/>
</dbReference>
<dbReference type="InterPro" id="IPR006077">
    <property type="entry name" value="Vinculin/catenin"/>
</dbReference>
<feature type="transmembrane region" description="Helical" evidence="3">
    <location>
        <begin position="77"/>
        <end position="97"/>
    </location>
</feature>
<evidence type="ECO:0000313" key="4">
    <source>
        <dbReference type="EMBL" id="KAJ8387411.1"/>
    </source>
</evidence>
<dbReference type="GO" id="GO:0016477">
    <property type="term" value="P:cell migration"/>
    <property type="evidence" value="ECO:0007669"/>
    <property type="project" value="TreeGrafter"/>
</dbReference>
<evidence type="ECO:0000313" key="5">
    <source>
        <dbReference type="Proteomes" id="UP001221898"/>
    </source>
</evidence>
<dbReference type="GO" id="GO:0051015">
    <property type="term" value="F:actin filament binding"/>
    <property type="evidence" value="ECO:0007669"/>
    <property type="project" value="InterPro"/>
</dbReference>
<dbReference type="EMBL" id="JAINUG010000211">
    <property type="protein sequence ID" value="KAJ8387411.1"/>
    <property type="molecule type" value="Genomic_DNA"/>
</dbReference>
<name>A0AAD7RR21_9TELE</name>
<comment type="subcellular location">
    <subcellularLocation>
        <location evidence="1">Cytoplasm</location>
    </subcellularLocation>
</comment>
<dbReference type="PANTHER" id="PTHR18914:SF9">
    <property type="entry name" value="CATENIN ALPHA"/>
    <property type="match status" value="1"/>
</dbReference>
<accession>A0AAD7RR21</accession>
<keyword evidence="2" id="KW-0963">Cytoplasm</keyword>
<dbReference type="GO" id="GO:0016342">
    <property type="term" value="C:catenin complex"/>
    <property type="evidence" value="ECO:0007669"/>
    <property type="project" value="TreeGrafter"/>
</dbReference>